<dbReference type="SUPFAM" id="SSF53649">
    <property type="entry name" value="Alkaline phosphatase-like"/>
    <property type="match status" value="1"/>
</dbReference>
<name>A0A2M7T8R2_9ACTN</name>
<reference evidence="2" key="1">
    <citation type="submission" date="2017-09" db="EMBL/GenBank/DDBJ databases">
        <title>Depth-based differentiation of microbial function through sediment-hosted aquifers and enrichment of novel symbionts in the deep terrestrial subsurface.</title>
        <authorList>
            <person name="Probst A.J."/>
            <person name="Ladd B."/>
            <person name="Jarett J.K."/>
            <person name="Geller-Mcgrath D.E."/>
            <person name="Sieber C.M.K."/>
            <person name="Emerson J.B."/>
            <person name="Anantharaman K."/>
            <person name="Thomas B.C."/>
            <person name="Malmstrom R."/>
            <person name="Stieglmeier M."/>
            <person name="Klingl A."/>
            <person name="Woyke T."/>
            <person name="Ryan C.M."/>
            <person name="Banfield J.F."/>
        </authorList>
    </citation>
    <scope>NUCLEOTIDE SEQUENCE [LARGE SCALE GENOMIC DNA]</scope>
</reference>
<evidence type="ECO:0000313" key="2">
    <source>
        <dbReference type="Proteomes" id="UP000230956"/>
    </source>
</evidence>
<gene>
    <name evidence="1" type="ORF">COY37_04190</name>
</gene>
<evidence type="ECO:0000313" key="1">
    <source>
        <dbReference type="EMBL" id="PIZ40264.1"/>
    </source>
</evidence>
<dbReference type="Gene3D" id="3.40.720.10">
    <property type="entry name" value="Alkaline Phosphatase, subunit A"/>
    <property type="match status" value="1"/>
</dbReference>
<dbReference type="AlphaFoldDB" id="A0A2M7T8R2"/>
<organism evidence="1 2">
    <name type="scientific">Candidatus Aquicultor secundus</name>
    <dbReference type="NCBI Taxonomy" id="1973895"/>
    <lineage>
        <taxon>Bacteria</taxon>
        <taxon>Bacillati</taxon>
        <taxon>Actinomycetota</taxon>
        <taxon>Candidatus Aquicultoria</taxon>
        <taxon>Candidatus Aquicultorales</taxon>
        <taxon>Candidatus Aquicultoraceae</taxon>
        <taxon>Candidatus Aquicultor</taxon>
    </lineage>
</organism>
<dbReference type="RefSeq" id="WP_286976295.1">
    <property type="nucleotide sequence ID" value="NZ_PFNG01000097.1"/>
</dbReference>
<feature type="non-terminal residue" evidence="1">
    <location>
        <position position="1"/>
    </location>
</feature>
<sequence length="792" mass="90772">EKIELTNNEFGVKYRILREQPEDRFLLYREGVQPADIENWLLDVQLAHGEFRTGKTALLLSELELDPRFDGVVNAHAEFFQAVKRKDALKRLLKKDDTEGIISLKMLAICAGAEPRMDAVIENLLAELADGQEEKIKLIGRCGLDVFLWQQMNRYYGYSSSAPGVQDFVIELFKSCYSMGVEGEVRLTGDALVFLKRWKDSRQYEDTFEMLSDECADMLAIEQDLAKRDFRDLIDLDYFELIDRKIISDLAKSVAERTVTAGDVALWVRQRRQGHWYDEFKDLYQAIDHAAQFFHILGKVKLSMNSITDGAQQYSSFLFKLDQHYRKYIYHVRCAAQASLMGPVTEQVENYYSNNYLLPVNDSWQSFVDTTDKWDATPIPLQRDFFEYHVRPFLSKDNKVCVIVSDALRYEIGEEFLRLMNKEDRFEAKLEAALAMLPTYTQLGMAALLPNKELSLADNDSGVVLVDGQSSQGRPNRIKILSQAMDKKATAIKADELMAMTKDECRIFIRDYDVVYIYHNRIDVTGDKRESEERVFEAVEETLQDLIKLVKKLTSANANNLLVTADHGFIYQNRAIDESDFSGLDAEGEKINFRDRRFVLGKGLKEVSSLRRFTSAELGLTGDVEVQIPKSINRLRLKGSGSRYVHGGASLQEVVIPVIKINKKRQSDISMVEVEILRGASTIITSGQLAVAFYQTQATTDKVQLRSLRAGIYTQADELISDSHELTFDLSSENPRERELKVQFVLTQKADEVNGQEVILKLEEQQGETTHYKEYKSLRYTMRRSFTSDFDF</sequence>
<dbReference type="Proteomes" id="UP000230956">
    <property type="component" value="Unassembled WGS sequence"/>
</dbReference>
<dbReference type="EMBL" id="PFNG01000097">
    <property type="protein sequence ID" value="PIZ40264.1"/>
    <property type="molecule type" value="Genomic_DNA"/>
</dbReference>
<dbReference type="InterPro" id="IPR014060">
    <property type="entry name" value="PglZ"/>
</dbReference>
<dbReference type="Pfam" id="PF08665">
    <property type="entry name" value="PglZ"/>
    <property type="match status" value="1"/>
</dbReference>
<comment type="caution">
    <text evidence="1">The sequence shown here is derived from an EMBL/GenBank/DDBJ whole genome shotgun (WGS) entry which is preliminary data.</text>
</comment>
<protein>
    <submittedName>
        <fullName evidence="1">BREX-1 system phosphatase PglZ type A</fullName>
    </submittedName>
</protein>
<accession>A0A2M7T8R2</accession>
<proteinExistence type="predicted"/>
<dbReference type="InterPro" id="IPR017850">
    <property type="entry name" value="Alkaline_phosphatase_core_sf"/>
</dbReference>
<dbReference type="NCBIfam" id="TIGR02687">
    <property type="entry name" value="BREX-1 system phosphatase PglZ type A"/>
    <property type="match status" value="1"/>
</dbReference>